<evidence type="ECO:0000256" key="5">
    <source>
        <dbReference type="ARBA" id="ARBA00038359"/>
    </source>
</evidence>
<evidence type="ECO:0000256" key="1">
    <source>
        <dbReference type="ARBA" id="ARBA00004141"/>
    </source>
</evidence>
<feature type="transmembrane region" description="Helical" evidence="7">
    <location>
        <begin position="173"/>
        <end position="198"/>
    </location>
</feature>
<feature type="transmembrane region" description="Helical" evidence="7">
    <location>
        <begin position="45"/>
        <end position="66"/>
    </location>
</feature>
<comment type="similarity">
    <text evidence="5">Belongs to the SAT4 family.</text>
</comment>
<dbReference type="AlphaFoldDB" id="A0A6A6WU59"/>
<accession>A0A6A6WU59</accession>
<feature type="region of interest" description="Disordered" evidence="6">
    <location>
        <begin position="290"/>
        <end position="314"/>
    </location>
</feature>
<proteinExistence type="inferred from homology"/>
<evidence type="ECO:0000259" key="8">
    <source>
        <dbReference type="Pfam" id="PF20684"/>
    </source>
</evidence>
<reference evidence="9" key="1">
    <citation type="journal article" date="2020" name="Stud. Mycol.">
        <title>101 Dothideomycetes genomes: a test case for predicting lifestyles and emergence of pathogens.</title>
        <authorList>
            <person name="Haridas S."/>
            <person name="Albert R."/>
            <person name="Binder M."/>
            <person name="Bloem J."/>
            <person name="Labutti K."/>
            <person name="Salamov A."/>
            <person name="Andreopoulos B."/>
            <person name="Baker S."/>
            <person name="Barry K."/>
            <person name="Bills G."/>
            <person name="Bluhm B."/>
            <person name="Cannon C."/>
            <person name="Castanera R."/>
            <person name="Culley D."/>
            <person name="Daum C."/>
            <person name="Ezra D."/>
            <person name="Gonzalez J."/>
            <person name="Henrissat B."/>
            <person name="Kuo A."/>
            <person name="Liang C."/>
            <person name="Lipzen A."/>
            <person name="Lutzoni F."/>
            <person name="Magnuson J."/>
            <person name="Mondo S."/>
            <person name="Nolan M."/>
            <person name="Ohm R."/>
            <person name="Pangilinan J."/>
            <person name="Park H.-J."/>
            <person name="Ramirez L."/>
            <person name="Alfaro M."/>
            <person name="Sun H."/>
            <person name="Tritt A."/>
            <person name="Yoshinaga Y."/>
            <person name="Zwiers L.-H."/>
            <person name="Turgeon B."/>
            <person name="Goodwin S."/>
            <person name="Spatafora J."/>
            <person name="Crous P."/>
            <person name="Grigoriev I."/>
        </authorList>
    </citation>
    <scope>NUCLEOTIDE SEQUENCE</scope>
    <source>
        <strain evidence="9">CBS 109.77</strain>
    </source>
</reference>
<evidence type="ECO:0000256" key="4">
    <source>
        <dbReference type="ARBA" id="ARBA00023136"/>
    </source>
</evidence>
<keyword evidence="4 7" id="KW-0472">Membrane</keyword>
<protein>
    <recommendedName>
        <fullName evidence="8">Rhodopsin domain-containing protein</fullName>
    </recommendedName>
</protein>
<dbReference type="EMBL" id="MU002295">
    <property type="protein sequence ID" value="KAF2787642.1"/>
    <property type="molecule type" value="Genomic_DNA"/>
</dbReference>
<dbReference type="GO" id="GO:0016020">
    <property type="term" value="C:membrane"/>
    <property type="evidence" value="ECO:0007669"/>
    <property type="project" value="UniProtKB-SubCell"/>
</dbReference>
<sequence>MSYGGDEDRRSFLLTTNWVFFSISLFLVTLRLVSRRMLEKNKWQIDDGLIILAIFVILLKTIWMTVNVSLGYGRHLTDLLAEDPVKTMKWARSSYGINAFAFWTFTLPKLPVVALLVRLFEVRNQHLGKILWTLLTILIIWNTLMTIVTFVQCTPVEKNWHPMTPGTCWNPKIYLNLGYFSGAYSATLDFIFALYPILQVSKLQMETSRKIIIAASFSLGIPAGVVTLYKLTTIETLINQNDPTFATVPLDTWNCVECIALITAATIPMTRPIMSLVGRHFKEVVSRISGWSSTGSRDNTKTSKGSSTMDSGARMNQFSQRNGYRMQKSHDDILLQESRLDNV</sequence>
<keyword evidence="2 7" id="KW-0812">Transmembrane</keyword>
<dbReference type="PANTHER" id="PTHR33048">
    <property type="entry name" value="PTH11-LIKE INTEGRAL MEMBRANE PROTEIN (AFU_ORTHOLOGUE AFUA_5G11245)"/>
    <property type="match status" value="1"/>
</dbReference>
<dbReference type="InterPro" id="IPR049326">
    <property type="entry name" value="Rhodopsin_dom_fungi"/>
</dbReference>
<comment type="subcellular location">
    <subcellularLocation>
        <location evidence="1">Membrane</location>
        <topology evidence="1">Multi-pass membrane protein</topology>
    </subcellularLocation>
</comment>
<evidence type="ECO:0000256" key="7">
    <source>
        <dbReference type="SAM" id="Phobius"/>
    </source>
</evidence>
<evidence type="ECO:0000256" key="6">
    <source>
        <dbReference type="SAM" id="MobiDB-lite"/>
    </source>
</evidence>
<gene>
    <name evidence="9" type="ORF">K505DRAFT_316339</name>
</gene>
<feature type="transmembrane region" description="Helical" evidence="7">
    <location>
        <begin position="12"/>
        <end position="33"/>
    </location>
</feature>
<dbReference type="Pfam" id="PF20684">
    <property type="entry name" value="Fung_rhodopsin"/>
    <property type="match status" value="1"/>
</dbReference>
<evidence type="ECO:0000313" key="10">
    <source>
        <dbReference type="Proteomes" id="UP000799757"/>
    </source>
</evidence>
<keyword evidence="10" id="KW-1185">Reference proteome</keyword>
<keyword evidence="3 7" id="KW-1133">Transmembrane helix</keyword>
<organism evidence="9 10">
    <name type="scientific">Melanomma pulvis-pyrius CBS 109.77</name>
    <dbReference type="NCBI Taxonomy" id="1314802"/>
    <lineage>
        <taxon>Eukaryota</taxon>
        <taxon>Fungi</taxon>
        <taxon>Dikarya</taxon>
        <taxon>Ascomycota</taxon>
        <taxon>Pezizomycotina</taxon>
        <taxon>Dothideomycetes</taxon>
        <taxon>Pleosporomycetidae</taxon>
        <taxon>Pleosporales</taxon>
        <taxon>Melanommataceae</taxon>
        <taxon>Melanomma</taxon>
    </lineage>
</organism>
<evidence type="ECO:0000313" key="9">
    <source>
        <dbReference type="EMBL" id="KAF2787642.1"/>
    </source>
</evidence>
<name>A0A6A6WU59_9PLEO</name>
<dbReference type="Proteomes" id="UP000799757">
    <property type="component" value="Unassembled WGS sequence"/>
</dbReference>
<dbReference type="OrthoDB" id="3934549at2759"/>
<evidence type="ECO:0000256" key="3">
    <source>
        <dbReference type="ARBA" id="ARBA00022989"/>
    </source>
</evidence>
<dbReference type="InterPro" id="IPR052337">
    <property type="entry name" value="SAT4-like"/>
</dbReference>
<dbReference type="PANTHER" id="PTHR33048:SF155">
    <property type="entry name" value="INTEGRAL MEMBRANE PROTEIN"/>
    <property type="match status" value="1"/>
</dbReference>
<feature type="domain" description="Rhodopsin" evidence="8">
    <location>
        <begin position="30"/>
        <end position="275"/>
    </location>
</feature>
<evidence type="ECO:0000256" key="2">
    <source>
        <dbReference type="ARBA" id="ARBA00022692"/>
    </source>
</evidence>
<feature type="transmembrane region" description="Helical" evidence="7">
    <location>
        <begin position="132"/>
        <end position="153"/>
    </location>
</feature>
<feature type="transmembrane region" description="Helical" evidence="7">
    <location>
        <begin position="210"/>
        <end position="229"/>
    </location>
</feature>
<feature type="transmembrane region" description="Helical" evidence="7">
    <location>
        <begin position="100"/>
        <end position="120"/>
    </location>
</feature>